<dbReference type="EMBL" id="CAJVPM010011624">
    <property type="protein sequence ID" value="CAG8582489.1"/>
    <property type="molecule type" value="Genomic_DNA"/>
</dbReference>
<name>A0ACA9MES9_9GLOM</name>
<keyword evidence="2" id="KW-1185">Reference proteome</keyword>
<reference evidence="1" key="1">
    <citation type="submission" date="2021-06" db="EMBL/GenBank/DDBJ databases">
        <authorList>
            <person name="Kallberg Y."/>
            <person name="Tangrot J."/>
            <person name="Rosling A."/>
        </authorList>
    </citation>
    <scope>NUCLEOTIDE SEQUENCE</scope>
    <source>
        <strain evidence="1">AU212A</strain>
    </source>
</reference>
<evidence type="ECO:0000313" key="2">
    <source>
        <dbReference type="Proteomes" id="UP000789860"/>
    </source>
</evidence>
<comment type="caution">
    <text evidence="1">The sequence shown here is derived from an EMBL/GenBank/DDBJ whole genome shotgun (WGS) entry which is preliminary data.</text>
</comment>
<evidence type="ECO:0000313" key="1">
    <source>
        <dbReference type="EMBL" id="CAG8582489.1"/>
    </source>
</evidence>
<sequence length="524" mass="62133">FWSQKAKEISEKLWLPDKHDLKKSNLNSHSWFNIKKLEQVFLKNVEVPIISRQQQNIIDSEDDRLKCRKIRIYPNKKEKQTLKKWIGDARWTYNQCLDSLNDIRDMKTKKEKIQYMRQKHIVLETPKAIRDAAMMDLFKNIKSNHILKRARFILKKRRKKDVNQSITIQVENIRCKTGMYSFVKKIKTKEKIPEIKHALNIVMNRLKHFYICISIDIEKHEIVNEDIISLDPGVRTFMTGYDPKGNILEFGNKDIDKIQEKCQRYDKLQSCMNQELDKRLSSQDCEIYLSELPDCVSMLTWSHYKFKMFLRHKVREYPDMNMIEYTEEYTSKTCTRCGIINEKLGGSKNFNCGSCGLKIDRDHNAERITLFLDNITKIIKNKSDKENKDMNDDDYLSEGEKRVFLKIVEKRDKETIKKIIEDHVEKGSIVHTDCWGGYLGIEDLGVAHETVNHSKNFTDPETGVNTNMIEGLWNGIKLQIAPRNRNKNLINDHLLEYIWRRINKDKLWEAFIYALRSTAYYDNK</sequence>
<organism evidence="1 2">
    <name type="scientific">Scutellospora calospora</name>
    <dbReference type="NCBI Taxonomy" id="85575"/>
    <lineage>
        <taxon>Eukaryota</taxon>
        <taxon>Fungi</taxon>
        <taxon>Fungi incertae sedis</taxon>
        <taxon>Mucoromycota</taxon>
        <taxon>Glomeromycotina</taxon>
        <taxon>Glomeromycetes</taxon>
        <taxon>Diversisporales</taxon>
        <taxon>Gigasporaceae</taxon>
        <taxon>Scutellospora</taxon>
    </lineage>
</organism>
<dbReference type="Proteomes" id="UP000789860">
    <property type="component" value="Unassembled WGS sequence"/>
</dbReference>
<feature type="non-terminal residue" evidence="1">
    <location>
        <position position="1"/>
    </location>
</feature>
<accession>A0ACA9MES9</accession>
<proteinExistence type="predicted"/>
<gene>
    <name evidence="1" type="ORF">SCALOS_LOCUS6260</name>
</gene>
<protein>
    <submittedName>
        <fullName evidence="1">8790_t:CDS:1</fullName>
    </submittedName>
</protein>